<evidence type="ECO:0000313" key="1">
    <source>
        <dbReference type="EMBL" id="RVW23309.1"/>
    </source>
</evidence>
<protein>
    <submittedName>
        <fullName evidence="1">Uncharacterized protein</fullName>
    </submittedName>
</protein>
<dbReference type="Proteomes" id="UP000288805">
    <property type="component" value="Unassembled WGS sequence"/>
</dbReference>
<organism evidence="1 2">
    <name type="scientific">Vitis vinifera</name>
    <name type="common">Grape</name>
    <dbReference type="NCBI Taxonomy" id="29760"/>
    <lineage>
        <taxon>Eukaryota</taxon>
        <taxon>Viridiplantae</taxon>
        <taxon>Streptophyta</taxon>
        <taxon>Embryophyta</taxon>
        <taxon>Tracheophyta</taxon>
        <taxon>Spermatophyta</taxon>
        <taxon>Magnoliopsida</taxon>
        <taxon>eudicotyledons</taxon>
        <taxon>Gunneridae</taxon>
        <taxon>Pentapetalae</taxon>
        <taxon>rosids</taxon>
        <taxon>Vitales</taxon>
        <taxon>Vitaceae</taxon>
        <taxon>Viteae</taxon>
        <taxon>Vitis</taxon>
    </lineage>
</organism>
<sequence>MERRREVGVLVLQEKVMGWVFGRPSRMDGWSLEKGWLLRWGMGDECNSRRIGGMERIP</sequence>
<name>A0A438CJG5_VITVI</name>
<evidence type="ECO:0000313" key="2">
    <source>
        <dbReference type="Proteomes" id="UP000288805"/>
    </source>
</evidence>
<reference evidence="1 2" key="1">
    <citation type="journal article" date="2018" name="PLoS Genet.">
        <title>Population sequencing reveals clonal diversity and ancestral inbreeding in the grapevine cultivar Chardonnay.</title>
        <authorList>
            <person name="Roach M.J."/>
            <person name="Johnson D.L."/>
            <person name="Bohlmann J."/>
            <person name="van Vuuren H.J."/>
            <person name="Jones S.J."/>
            <person name="Pretorius I.S."/>
            <person name="Schmidt S.A."/>
            <person name="Borneman A.R."/>
        </authorList>
    </citation>
    <scope>NUCLEOTIDE SEQUENCE [LARGE SCALE GENOMIC DNA]</scope>
    <source>
        <strain evidence="2">cv. Chardonnay</strain>
        <tissue evidence="1">Leaf</tissue>
    </source>
</reference>
<gene>
    <name evidence="1" type="ORF">CK203_095501</name>
</gene>
<accession>A0A438CJG5</accession>
<proteinExistence type="predicted"/>
<dbReference type="AlphaFoldDB" id="A0A438CJG5"/>
<dbReference type="EMBL" id="QGNW01002200">
    <property type="protein sequence ID" value="RVW23309.1"/>
    <property type="molecule type" value="Genomic_DNA"/>
</dbReference>
<comment type="caution">
    <text evidence="1">The sequence shown here is derived from an EMBL/GenBank/DDBJ whole genome shotgun (WGS) entry which is preliminary data.</text>
</comment>